<dbReference type="EMBL" id="KN832901">
    <property type="protein sequence ID" value="KIM93021.1"/>
    <property type="molecule type" value="Genomic_DNA"/>
</dbReference>
<dbReference type="HOGENOM" id="CLU_2740704_0_0_1"/>
<dbReference type="InParanoid" id="A0A0C3GRB3"/>
<name>A0A0C3GRB3_OIDMZ</name>
<reference evidence="1 2" key="1">
    <citation type="submission" date="2014-04" db="EMBL/GenBank/DDBJ databases">
        <authorList>
            <consortium name="DOE Joint Genome Institute"/>
            <person name="Kuo A."/>
            <person name="Martino E."/>
            <person name="Perotto S."/>
            <person name="Kohler A."/>
            <person name="Nagy L.G."/>
            <person name="Floudas D."/>
            <person name="Copeland A."/>
            <person name="Barry K.W."/>
            <person name="Cichocki N."/>
            <person name="Veneault-Fourrey C."/>
            <person name="LaButti K."/>
            <person name="Lindquist E.A."/>
            <person name="Lipzen A."/>
            <person name="Lundell T."/>
            <person name="Morin E."/>
            <person name="Murat C."/>
            <person name="Sun H."/>
            <person name="Tunlid A."/>
            <person name="Henrissat B."/>
            <person name="Grigoriev I.V."/>
            <person name="Hibbett D.S."/>
            <person name="Martin F."/>
            <person name="Nordberg H.P."/>
            <person name="Cantor M.N."/>
            <person name="Hua S.X."/>
        </authorList>
    </citation>
    <scope>NUCLEOTIDE SEQUENCE [LARGE SCALE GENOMIC DNA]</scope>
    <source>
        <strain evidence="1 2">Zn</strain>
    </source>
</reference>
<keyword evidence="2" id="KW-1185">Reference proteome</keyword>
<dbReference type="Proteomes" id="UP000054321">
    <property type="component" value="Unassembled WGS sequence"/>
</dbReference>
<proteinExistence type="predicted"/>
<protein>
    <submittedName>
        <fullName evidence="1">Uncharacterized protein</fullName>
    </submittedName>
</protein>
<evidence type="ECO:0000313" key="2">
    <source>
        <dbReference type="Proteomes" id="UP000054321"/>
    </source>
</evidence>
<organism evidence="1 2">
    <name type="scientific">Oidiodendron maius (strain Zn)</name>
    <dbReference type="NCBI Taxonomy" id="913774"/>
    <lineage>
        <taxon>Eukaryota</taxon>
        <taxon>Fungi</taxon>
        <taxon>Dikarya</taxon>
        <taxon>Ascomycota</taxon>
        <taxon>Pezizomycotina</taxon>
        <taxon>Leotiomycetes</taxon>
        <taxon>Leotiomycetes incertae sedis</taxon>
        <taxon>Myxotrichaceae</taxon>
        <taxon>Oidiodendron</taxon>
    </lineage>
</organism>
<sequence>MFVIADYPLTFSTKFSYKGRTLEFNALFWFRAIPQLIKHIADLTRRRKTRAFADNSRVCNAARTTVFSTAS</sequence>
<reference evidence="2" key="2">
    <citation type="submission" date="2015-01" db="EMBL/GenBank/DDBJ databases">
        <title>Evolutionary Origins and Diversification of the Mycorrhizal Mutualists.</title>
        <authorList>
            <consortium name="DOE Joint Genome Institute"/>
            <consortium name="Mycorrhizal Genomics Consortium"/>
            <person name="Kohler A."/>
            <person name="Kuo A."/>
            <person name="Nagy L.G."/>
            <person name="Floudas D."/>
            <person name="Copeland A."/>
            <person name="Barry K.W."/>
            <person name="Cichocki N."/>
            <person name="Veneault-Fourrey C."/>
            <person name="LaButti K."/>
            <person name="Lindquist E.A."/>
            <person name="Lipzen A."/>
            <person name="Lundell T."/>
            <person name="Morin E."/>
            <person name="Murat C."/>
            <person name="Riley R."/>
            <person name="Ohm R."/>
            <person name="Sun H."/>
            <person name="Tunlid A."/>
            <person name="Henrissat B."/>
            <person name="Grigoriev I.V."/>
            <person name="Hibbett D.S."/>
            <person name="Martin F."/>
        </authorList>
    </citation>
    <scope>NUCLEOTIDE SEQUENCE [LARGE SCALE GENOMIC DNA]</scope>
    <source>
        <strain evidence="2">Zn</strain>
    </source>
</reference>
<accession>A0A0C3GRB3</accession>
<gene>
    <name evidence="1" type="ORF">OIDMADRAFT_21593</name>
</gene>
<dbReference type="AlphaFoldDB" id="A0A0C3GRB3"/>
<evidence type="ECO:0000313" key="1">
    <source>
        <dbReference type="EMBL" id="KIM93021.1"/>
    </source>
</evidence>